<evidence type="ECO:0000313" key="4">
    <source>
        <dbReference type="Proteomes" id="UP000042958"/>
    </source>
</evidence>
<protein>
    <recommendedName>
        <fullName evidence="5">Short chain dehydrogenase/reductase</fullName>
    </recommendedName>
</protein>
<reference evidence="4" key="1">
    <citation type="journal article" date="2015" name="Genome Announc.">
        <title>Draft genome sequence of the fungus Penicillium brasilianum MG11.</title>
        <authorList>
            <person name="Horn F."/>
            <person name="Linde J."/>
            <person name="Mattern D.J."/>
            <person name="Walther G."/>
            <person name="Guthke R."/>
            <person name="Brakhage A.A."/>
            <person name="Valiante V."/>
        </authorList>
    </citation>
    <scope>NUCLEOTIDE SEQUENCE [LARGE SCALE GENOMIC DNA]</scope>
    <source>
        <strain evidence="4">MG11</strain>
    </source>
</reference>
<dbReference type="InterPro" id="IPR002347">
    <property type="entry name" value="SDR_fam"/>
</dbReference>
<dbReference type="EMBL" id="CDHK01000009">
    <property type="protein sequence ID" value="CEJ60866.1"/>
    <property type="molecule type" value="Genomic_DNA"/>
</dbReference>
<accession>A0A0F7TY33</accession>
<keyword evidence="2" id="KW-0560">Oxidoreductase</keyword>
<organism evidence="3 4">
    <name type="scientific">Penicillium brasilianum</name>
    <dbReference type="NCBI Taxonomy" id="104259"/>
    <lineage>
        <taxon>Eukaryota</taxon>
        <taxon>Fungi</taxon>
        <taxon>Dikarya</taxon>
        <taxon>Ascomycota</taxon>
        <taxon>Pezizomycotina</taxon>
        <taxon>Eurotiomycetes</taxon>
        <taxon>Eurotiomycetidae</taxon>
        <taxon>Eurotiales</taxon>
        <taxon>Aspergillaceae</taxon>
        <taxon>Penicillium</taxon>
    </lineage>
</organism>
<gene>
    <name evidence="3" type="ORF">PMG11_09422</name>
</gene>
<dbReference type="PRINTS" id="PR00081">
    <property type="entry name" value="GDHRDH"/>
</dbReference>
<dbReference type="AlphaFoldDB" id="A0A0F7TY33"/>
<keyword evidence="4" id="KW-1185">Reference proteome</keyword>
<evidence type="ECO:0000256" key="2">
    <source>
        <dbReference type="ARBA" id="ARBA00023002"/>
    </source>
</evidence>
<evidence type="ECO:0000313" key="3">
    <source>
        <dbReference type="EMBL" id="CEJ60866.1"/>
    </source>
</evidence>
<dbReference type="Pfam" id="PF00106">
    <property type="entry name" value="adh_short"/>
    <property type="match status" value="1"/>
</dbReference>
<evidence type="ECO:0000256" key="1">
    <source>
        <dbReference type="ARBA" id="ARBA00006484"/>
    </source>
</evidence>
<dbReference type="Gene3D" id="3.40.50.720">
    <property type="entry name" value="NAD(P)-binding Rossmann-like Domain"/>
    <property type="match status" value="1"/>
</dbReference>
<evidence type="ECO:0008006" key="5">
    <source>
        <dbReference type="Google" id="ProtNLM"/>
    </source>
</evidence>
<dbReference type="Proteomes" id="UP000042958">
    <property type="component" value="Unassembled WGS sequence"/>
</dbReference>
<dbReference type="PANTHER" id="PTHR43157:SF31">
    <property type="entry name" value="PHOSPHATIDYLINOSITOL-GLYCAN BIOSYNTHESIS CLASS F PROTEIN"/>
    <property type="match status" value="1"/>
</dbReference>
<comment type="similarity">
    <text evidence="1">Belongs to the short-chain dehydrogenases/reductases (SDR) family.</text>
</comment>
<dbReference type="GO" id="GO:0016491">
    <property type="term" value="F:oxidoreductase activity"/>
    <property type="evidence" value="ECO:0007669"/>
    <property type="project" value="UniProtKB-KW"/>
</dbReference>
<dbReference type="InterPro" id="IPR036291">
    <property type="entry name" value="NAD(P)-bd_dom_sf"/>
</dbReference>
<dbReference type="OrthoDB" id="191139at2759"/>
<proteinExistence type="inferred from homology"/>
<dbReference type="PANTHER" id="PTHR43157">
    <property type="entry name" value="PHOSPHATIDYLINOSITOL-GLYCAN BIOSYNTHESIS CLASS F PROTEIN-RELATED"/>
    <property type="match status" value="1"/>
</dbReference>
<sequence length="337" mass="37838">MSGIFTYHNFSLQDTPSLEGQVAVVTGGQAGIGKEITAQLLLHGIEKVFVVARSKEKFNIAYDEWRVRKGIELAQDDDRVVFIKCDLGDIEDVYAAAQIIKQQTEHIHILICNADPIFTTNCIGHQILTTLLLPLVKRGTSSAPHGSRIVVSSSSLHQLCRSLDLTSLTRPTNKWPAIHDAVWRYGRSKLANILFTKELTRRLAEDEDPTAKKVYVNSYFPGNVVTQQWQGWSEHLGRLIGTVIRLLGRIFGQSVEQAAATAVYLASSSEVSERNLRGGYYVPIAKVEEPTWLGRDGELGRKLWNWIDDRVAQTLGFGFHNSLFAPWYHSDICYEQL</sequence>
<name>A0A0F7TY33_PENBI</name>
<dbReference type="SUPFAM" id="SSF51735">
    <property type="entry name" value="NAD(P)-binding Rossmann-fold domains"/>
    <property type="match status" value="1"/>
</dbReference>